<gene>
    <name evidence="5" type="ORF">Ahy_A04g018277</name>
</gene>
<dbReference type="Proteomes" id="UP000289738">
    <property type="component" value="Chromosome A04"/>
</dbReference>
<dbReference type="STRING" id="3818.A0A445DDC7"/>
<evidence type="ECO:0000256" key="3">
    <source>
        <dbReference type="ARBA" id="ARBA00022806"/>
    </source>
</evidence>
<proteinExistence type="predicted"/>
<dbReference type="PANTHER" id="PTHR47960">
    <property type="entry name" value="DEAD-BOX ATP-DEPENDENT RNA HELICASE 50"/>
    <property type="match status" value="1"/>
</dbReference>
<reference evidence="5 6" key="1">
    <citation type="submission" date="2019-01" db="EMBL/GenBank/DDBJ databases">
        <title>Sequencing of cultivated peanut Arachis hypogaea provides insights into genome evolution and oil improvement.</title>
        <authorList>
            <person name="Chen X."/>
        </authorList>
    </citation>
    <scope>NUCLEOTIDE SEQUENCE [LARGE SCALE GENOMIC DNA]</scope>
    <source>
        <strain evidence="6">cv. Fuhuasheng</strain>
        <tissue evidence="5">Leaves</tissue>
    </source>
</reference>
<evidence type="ECO:0000256" key="2">
    <source>
        <dbReference type="ARBA" id="ARBA00022801"/>
    </source>
</evidence>
<evidence type="ECO:0000256" key="1">
    <source>
        <dbReference type="ARBA" id="ARBA00022741"/>
    </source>
</evidence>
<keyword evidence="1" id="KW-0547">Nucleotide-binding</keyword>
<evidence type="ECO:0000256" key="4">
    <source>
        <dbReference type="ARBA" id="ARBA00022840"/>
    </source>
</evidence>
<keyword evidence="6" id="KW-1185">Reference proteome</keyword>
<protein>
    <submittedName>
        <fullName evidence="5">Uncharacterized protein</fullName>
    </submittedName>
</protein>
<dbReference type="AlphaFoldDB" id="A0A445DDC7"/>
<evidence type="ECO:0000313" key="6">
    <source>
        <dbReference type="Proteomes" id="UP000289738"/>
    </source>
</evidence>
<dbReference type="EMBL" id="SDMP01000004">
    <property type="protein sequence ID" value="RYR61152.1"/>
    <property type="molecule type" value="Genomic_DNA"/>
</dbReference>
<dbReference type="GO" id="GO:0005524">
    <property type="term" value="F:ATP binding"/>
    <property type="evidence" value="ECO:0007669"/>
    <property type="project" value="UniProtKB-KW"/>
</dbReference>
<sequence length="121" mass="13502">MIGVRFQLAINDDLMVKVENALKRIDRKGAVIQVLPFHAAMTQESRLASMKEFARSPSKQVSQFMGSKRIVRRVGRTARGAKGVGKAFIFVVGKQVSLARKIMERNRKGHPLHDVPSAVTF</sequence>
<keyword evidence="2" id="KW-0378">Hydrolase</keyword>
<keyword evidence="4" id="KW-0067">ATP-binding</keyword>
<organism evidence="5 6">
    <name type="scientific">Arachis hypogaea</name>
    <name type="common">Peanut</name>
    <dbReference type="NCBI Taxonomy" id="3818"/>
    <lineage>
        <taxon>Eukaryota</taxon>
        <taxon>Viridiplantae</taxon>
        <taxon>Streptophyta</taxon>
        <taxon>Embryophyta</taxon>
        <taxon>Tracheophyta</taxon>
        <taxon>Spermatophyta</taxon>
        <taxon>Magnoliopsida</taxon>
        <taxon>eudicotyledons</taxon>
        <taxon>Gunneridae</taxon>
        <taxon>Pentapetalae</taxon>
        <taxon>rosids</taxon>
        <taxon>fabids</taxon>
        <taxon>Fabales</taxon>
        <taxon>Fabaceae</taxon>
        <taxon>Papilionoideae</taxon>
        <taxon>50 kb inversion clade</taxon>
        <taxon>dalbergioids sensu lato</taxon>
        <taxon>Dalbergieae</taxon>
        <taxon>Pterocarpus clade</taxon>
        <taxon>Arachis</taxon>
    </lineage>
</organism>
<dbReference type="GO" id="GO:0004386">
    <property type="term" value="F:helicase activity"/>
    <property type="evidence" value="ECO:0007669"/>
    <property type="project" value="UniProtKB-KW"/>
</dbReference>
<keyword evidence="3" id="KW-0347">Helicase</keyword>
<dbReference type="GO" id="GO:0016787">
    <property type="term" value="F:hydrolase activity"/>
    <property type="evidence" value="ECO:0007669"/>
    <property type="project" value="UniProtKB-KW"/>
</dbReference>
<comment type="caution">
    <text evidence="5">The sequence shown here is derived from an EMBL/GenBank/DDBJ whole genome shotgun (WGS) entry which is preliminary data.</text>
</comment>
<evidence type="ECO:0000313" key="5">
    <source>
        <dbReference type="EMBL" id="RYR61152.1"/>
    </source>
</evidence>
<name>A0A445DDC7_ARAHY</name>
<accession>A0A445DDC7</accession>